<proteinExistence type="inferred from homology"/>
<feature type="domain" description="DnaB/C C-terminal" evidence="2">
    <location>
        <begin position="162"/>
        <end position="232"/>
    </location>
</feature>
<gene>
    <name evidence="3" type="ORF">M5W82_20740</name>
</gene>
<dbReference type="RefSeq" id="WP_268639284.1">
    <property type="nucleotide sequence ID" value="NZ_JAMDLZ010000042.1"/>
</dbReference>
<evidence type="ECO:0000313" key="4">
    <source>
        <dbReference type="Proteomes" id="UP001527052"/>
    </source>
</evidence>
<dbReference type="EMBL" id="JAMDLZ010000042">
    <property type="protein sequence ID" value="MCY9549312.1"/>
    <property type="molecule type" value="Genomic_DNA"/>
</dbReference>
<dbReference type="PANTHER" id="PTHR37293">
    <property type="entry name" value="PHAGE REPLICATION PROTEIN-RELATED"/>
    <property type="match status" value="1"/>
</dbReference>
<dbReference type="SUPFAM" id="SSF158499">
    <property type="entry name" value="DnaD domain-like"/>
    <property type="match status" value="1"/>
</dbReference>
<organism evidence="3 4">
    <name type="scientific">Lysinibacillus xylanilyticus</name>
    <dbReference type="NCBI Taxonomy" id="582475"/>
    <lineage>
        <taxon>Bacteria</taxon>
        <taxon>Bacillati</taxon>
        <taxon>Bacillota</taxon>
        <taxon>Bacilli</taxon>
        <taxon>Bacillales</taxon>
        <taxon>Bacillaceae</taxon>
        <taxon>Lysinibacillus</taxon>
    </lineage>
</organism>
<sequence length="294" mass="34323">MAIFRIRKKVNYVVLDKGFLNDTRLSWKAKGLLAYMLSLPDDWSFCISDLATHSKCSRESTANTVKELTKAGYIHKMQGRTNNGKFRKVELFVFETPQVEPYSDNPISDKPLMDNPLTVNPQTEKPSLLINNKSLNNNLLNNNNNYRSYPLGENLPKPQTAFQFYEDNGFGSLAAHVTFNIGHWIDDLSEDLVIHAMKRAVENNVLRWNYVEKILRDWTNKKLKTIEEVEADKLRFEAQKRQQQRTHQSDLQVRKEVVPEWFHQRHENVEQTIDFEAERQKILETLRGVTESAR</sequence>
<reference evidence="3 4" key="1">
    <citation type="submission" date="2022-05" db="EMBL/GenBank/DDBJ databases">
        <title>Genome Sequencing of Bee-Associated Microbes.</title>
        <authorList>
            <person name="Dunlap C."/>
        </authorList>
    </citation>
    <scope>NUCLEOTIDE SEQUENCE [LARGE SCALE GENOMIC DNA]</scope>
    <source>
        <strain evidence="3 4">NRRL BD-083</strain>
    </source>
</reference>
<evidence type="ECO:0000256" key="1">
    <source>
        <dbReference type="ARBA" id="ARBA00093462"/>
    </source>
</evidence>
<keyword evidence="4" id="KW-1185">Reference proteome</keyword>
<accession>A0ABT4EUH6</accession>
<name>A0ABT4EUH6_9BACI</name>
<dbReference type="Pfam" id="PF13730">
    <property type="entry name" value="HTH_36"/>
    <property type="match status" value="1"/>
</dbReference>
<dbReference type="NCBIfam" id="TIGR01446">
    <property type="entry name" value="DnaD_dom"/>
    <property type="match status" value="1"/>
</dbReference>
<evidence type="ECO:0000259" key="2">
    <source>
        <dbReference type="Pfam" id="PF07261"/>
    </source>
</evidence>
<evidence type="ECO:0000313" key="3">
    <source>
        <dbReference type="EMBL" id="MCY9549312.1"/>
    </source>
</evidence>
<comment type="similarity">
    <text evidence="1">Belongs to the DnaB/DnaD family.</text>
</comment>
<dbReference type="PANTHER" id="PTHR37293:SF9">
    <property type="entry name" value="PHI ETA ORF 22-LIKE PROTEIN"/>
    <property type="match status" value="1"/>
</dbReference>
<dbReference type="Proteomes" id="UP001527052">
    <property type="component" value="Unassembled WGS sequence"/>
</dbReference>
<dbReference type="InterPro" id="IPR006343">
    <property type="entry name" value="DnaB/C_C"/>
</dbReference>
<dbReference type="InterPro" id="IPR034829">
    <property type="entry name" value="DnaD-like_sf"/>
</dbReference>
<comment type="caution">
    <text evidence="3">The sequence shown here is derived from an EMBL/GenBank/DDBJ whole genome shotgun (WGS) entry which is preliminary data.</text>
</comment>
<dbReference type="Gene3D" id="1.10.10.630">
    <property type="entry name" value="DnaD domain-like"/>
    <property type="match status" value="1"/>
</dbReference>
<dbReference type="Pfam" id="PF07261">
    <property type="entry name" value="DnaB_2"/>
    <property type="match status" value="1"/>
</dbReference>
<protein>
    <submittedName>
        <fullName evidence="3">DnaD domain protein</fullName>
    </submittedName>
</protein>
<dbReference type="InterPro" id="IPR053162">
    <property type="entry name" value="DnaD"/>
</dbReference>